<name>A0AAW5LK43_MAMSC</name>
<dbReference type="EMBL" id="JANILD010000002">
    <property type="protein sequence ID" value="MCQ9303035.1"/>
    <property type="molecule type" value="Genomic_DNA"/>
</dbReference>
<dbReference type="Pfam" id="PF16162">
    <property type="entry name" value="KwaB"/>
    <property type="match status" value="1"/>
</dbReference>
<dbReference type="RefSeq" id="WP_231493028.1">
    <property type="nucleotide sequence ID" value="NZ_JADMCL010000002.1"/>
</dbReference>
<protein>
    <submittedName>
        <fullName evidence="1">DUF4868 domain-containing protein</fullName>
    </submittedName>
</protein>
<sequence>MNLDSIFDKLKEMDDEVITKSVSFALVKKSDSDNQQNLFYEYKVEADVQKDLYSLVKNYFNDKRIRNRDKSKYDAVIQRKDYKGFYLVAKSDYNHVKKFVNDLKNSNSIGSSKNVNIEKFIAYIITIEYETDKYIYYIGEISALSSLNKTKFIGNITDDKLKKIKQNNLVGFNEKMAMFIHDEEMLINQISIFEKLCNMHIEFDEQATNLLNTISEYDVITNFEKFDKKVKKDKRFSRRLAKLNEHPERVVAFFENIEGVNEVLNSEEFNEKFKGIVLENGKLVYKEELTQQFISLISDSAYESIVGKQKRLDEMI</sequence>
<comment type="caution">
    <text evidence="1">The sequence shown here is derived from an EMBL/GenBank/DDBJ whole genome shotgun (WGS) entry which is preliminary data.</text>
</comment>
<dbReference type="InterPro" id="IPR032359">
    <property type="entry name" value="KwaB-like"/>
</dbReference>
<dbReference type="AlphaFoldDB" id="A0AAW5LK43"/>
<gene>
    <name evidence="1" type="ORF">NQ032_05290</name>
</gene>
<proteinExistence type="predicted"/>
<dbReference type="Proteomes" id="UP001204068">
    <property type="component" value="Unassembled WGS sequence"/>
</dbReference>
<evidence type="ECO:0000313" key="2">
    <source>
        <dbReference type="Proteomes" id="UP001204068"/>
    </source>
</evidence>
<accession>A0AAW5LK43</accession>
<reference evidence="1" key="1">
    <citation type="submission" date="2022-07" db="EMBL/GenBank/DDBJ databases">
        <title>Bacterial species isolated from the porcine tonsil microbiota.</title>
        <authorList>
            <person name="Oliveira I.M.F."/>
        </authorList>
    </citation>
    <scope>NUCLEOTIDE SEQUENCE</scope>
    <source>
        <strain evidence="1">8QC2O2</strain>
    </source>
</reference>
<organism evidence="1 2">
    <name type="scientific">Mammaliicoccus sciuri</name>
    <name type="common">Staphylococcus sciuri</name>
    <dbReference type="NCBI Taxonomy" id="1296"/>
    <lineage>
        <taxon>Bacteria</taxon>
        <taxon>Bacillati</taxon>
        <taxon>Bacillota</taxon>
        <taxon>Bacilli</taxon>
        <taxon>Bacillales</taxon>
        <taxon>Staphylococcaceae</taxon>
        <taxon>Mammaliicoccus</taxon>
    </lineage>
</organism>
<evidence type="ECO:0000313" key="1">
    <source>
        <dbReference type="EMBL" id="MCQ9303035.1"/>
    </source>
</evidence>